<dbReference type="EMBL" id="JBHUIP010000012">
    <property type="protein sequence ID" value="MFD2264235.1"/>
    <property type="molecule type" value="Genomic_DNA"/>
</dbReference>
<name>A0ABW5DYD6_9PROT</name>
<dbReference type="RefSeq" id="WP_379877291.1">
    <property type="nucleotide sequence ID" value="NZ_JBHUIP010000012.1"/>
</dbReference>
<dbReference type="PANTHER" id="PTHR35936:SF25">
    <property type="entry name" value="ABC TRANSPORTER SUBSTRATE-BINDING PROTEIN"/>
    <property type="match status" value="1"/>
</dbReference>
<keyword evidence="1" id="KW-0732">Signal</keyword>
<dbReference type="Gene3D" id="3.40.190.10">
    <property type="entry name" value="Periplasmic binding protein-like II"/>
    <property type="match status" value="2"/>
</dbReference>
<feature type="signal peptide" evidence="1">
    <location>
        <begin position="1"/>
        <end position="23"/>
    </location>
</feature>
<organism evidence="2 3">
    <name type="scientific">Lacibacterium aquatile</name>
    <dbReference type="NCBI Taxonomy" id="1168082"/>
    <lineage>
        <taxon>Bacteria</taxon>
        <taxon>Pseudomonadati</taxon>
        <taxon>Pseudomonadota</taxon>
        <taxon>Alphaproteobacteria</taxon>
        <taxon>Rhodospirillales</taxon>
        <taxon>Rhodospirillaceae</taxon>
    </lineage>
</organism>
<evidence type="ECO:0000313" key="3">
    <source>
        <dbReference type="Proteomes" id="UP001597295"/>
    </source>
</evidence>
<reference evidence="3" key="1">
    <citation type="journal article" date="2019" name="Int. J. Syst. Evol. Microbiol.">
        <title>The Global Catalogue of Microorganisms (GCM) 10K type strain sequencing project: providing services to taxonomists for standard genome sequencing and annotation.</title>
        <authorList>
            <consortium name="The Broad Institute Genomics Platform"/>
            <consortium name="The Broad Institute Genome Sequencing Center for Infectious Disease"/>
            <person name="Wu L."/>
            <person name="Ma J."/>
        </authorList>
    </citation>
    <scope>NUCLEOTIDE SEQUENCE [LARGE SCALE GENOMIC DNA]</scope>
    <source>
        <strain evidence="3">CGMCC 1.19062</strain>
    </source>
</reference>
<dbReference type="PANTHER" id="PTHR35936">
    <property type="entry name" value="MEMBRANE-BOUND LYTIC MUREIN TRANSGLYCOSYLASE F"/>
    <property type="match status" value="1"/>
</dbReference>
<dbReference type="Proteomes" id="UP001597295">
    <property type="component" value="Unassembled WGS sequence"/>
</dbReference>
<comment type="caution">
    <text evidence="2">The sequence shown here is derived from an EMBL/GenBank/DDBJ whole genome shotgun (WGS) entry which is preliminary data.</text>
</comment>
<gene>
    <name evidence="2" type="ORF">ACFSM5_15135</name>
</gene>
<evidence type="ECO:0000256" key="1">
    <source>
        <dbReference type="SAM" id="SignalP"/>
    </source>
</evidence>
<sequence>MTRRYFFLPLFALSALTAQSTQAEVFHFGSVDWPPYTDSTLPDGGVFTAIVRAALAAEGHGMEVSYQPWLRTVRDVSNNPDAAGAFPIYSEDLGLEDGFSPSPPLMHSPLGLAERTAYPLRDWQTVEGLNPYRIGVVLGYSNGVAFDAAMESRKLWTEVAPNDLANLRKLASGRLDAAVVDQIVLAHFQRQHAKELNGIRFHRRLLEMKDLHVAFKITTTGQRAQESLLRGLAKIDPDLIAREWFCQQ</sequence>
<feature type="chain" id="PRO_5045183034" evidence="1">
    <location>
        <begin position="24"/>
        <end position="248"/>
    </location>
</feature>
<keyword evidence="3" id="KW-1185">Reference proteome</keyword>
<evidence type="ECO:0000313" key="2">
    <source>
        <dbReference type="EMBL" id="MFD2264235.1"/>
    </source>
</evidence>
<protein>
    <submittedName>
        <fullName evidence="2">Substrate-binding periplasmic protein</fullName>
    </submittedName>
</protein>
<dbReference type="SUPFAM" id="SSF53850">
    <property type="entry name" value="Periplasmic binding protein-like II"/>
    <property type="match status" value="1"/>
</dbReference>
<proteinExistence type="predicted"/>
<accession>A0ABW5DYD6</accession>